<feature type="transmembrane region" description="Helical" evidence="2">
    <location>
        <begin position="135"/>
        <end position="157"/>
    </location>
</feature>
<dbReference type="RefSeq" id="WP_075727961.1">
    <property type="nucleotide sequence ID" value="NZ_CP009245.1"/>
</dbReference>
<dbReference type="AlphaFoldDB" id="A0A1L7CIG1"/>
<organism evidence="4 5">
    <name type="scientific">Corynebacterium aquilae DSM 44791</name>
    <dbReference type="NCBI Taxonomy" id="1431546"/>
    <lineage>
        <taxon>Bacteria</taxon>
        <taxon>Bacillati</taxon>
        <taxon>Actinomycetota</taxon>
        <taxon>Actinomycetes</taxon>
        <taxon>Mycobacteriales</taxon>
        <taxon>Corynebacteriaceae</taxon>
        <taxon>Corynebacterium</taxon>
    </lineage>
</organism>
<dbReference type="EMBL" id="CP009245">
    <property type="protein sequence ID" value="APT85652.1"/>
    <property type="molecule type" value="Genomic_DNA"/>
</dbReference>
<gene>
    <name evidence="4" type="ORF">CAQU_12060</name>
</gene>
<evidence type="ECO:0000256" key="3">
    <source>
        <dbReference type="SAM" id="SignalP"/>
    </source>
</evidence>
<accession>A0A1L7CIG1</accession>
<feature type="signal peptide" evidence="3">
    <location>
        <begin position="1"/>
        <end position="27"/>
    </location>
</feature>
<dbReference type="Proteomes" id="UP000185478">
    <property type="component" value="Chromosome"/>
</dbReference>
<name>A0A1L7CIG1_9CORY</name>
<feature type="region of interest" description="Disordered" evidence="1">
    <location>
        <begin position="48"/>
        <end position="68"/>
    </location>
</feature>
<reference evidence="4 5" key="1">
    <citation type="submission" date="2014-08" db="EMBL/GenBank/DDBJ databases">
        <title>Complete genome sequence of Corynebacterium aquilae S-613T(T) (=DSM 44791(T)), isolated from the choana of a healthy golden eagle.</title>
        <authorList>
            <person name="Ruckert C."/>
            <person name="Albersmeier A."/>
            <person name="Winkler A."/>
            <person name="Kalinowski J."/>
        </authorList>
    </citation>
    <scope>NUCLEOTIDE SEQUENCE [LARGE SCALE GENOMIC DNA]</scope>
    <source>
        <strain evidence="4 5">S-613</strain>
    </source>
</reference>
<keyword evidence="5" id="KW-1185">Reference proteome</keyword>
<feature type="compositionally biased region" description="Polar residues" evidence="1">
    <location>
        <begin position="48"/>
        <end position="59"/>
    </location>
</feature>
<sequence length="171" mass="18917">MLKTRRRLIAGLCSCALLAGAVTPAHADIPNEFDKSLDILFFEALESGSSASGNDPDSPENQKARDEAYQENKRMHSVLHYGVTTQEDIDKCVAKYAGKPIVAMEFPYNYPCPLKPITERDIANAKRDQFAKRAFFAPVAVIVGVLSVLMLPINWLWDGIRGARENFLASS</sequence>
<dbReference type="KEGG" id="caqu:CAQU_12060"/>
<evidence type="ECO:0000313" key="4">
    <source>
        <dbReference type="EMBL" id="APT85652.1"/>
    </source>
</evidence>
<evidence type="ECO:0000256" key="2">
    <source>
        <dbReference type="SAM" id="Phobius"/>
    </source>
</evidence>
<dbReference type="STRING" id="1431546.CAQU_12060"/>
<keyword evidence="2" id="KW-1133">Transmembrane helix</keyword>
<keyword evidence="2" id="KW-0472">Membrane</keyword>
<keyword evidence="3" id="KW-0732">Signal</keyword>
<proteinExistence type="predicted"/>
<feature type="chain" id="PRO_5009871680" evidence="3">
    <location>
        <begin position="28"/>
        <end position="171"/>
    </location>
</feature>
<evidence type="ECO:0000313" key="5">
    <source>
        <dbReference type="Proteomes" id="UP000185478"/>
    </source>
</evidence>
<keyword evidence="2" id="KW-0812">Transmembrane</keyword>
<dbReference type="OrthoDB" id="9855750at2"/>
<protein>
    <submittedName>
        <fullName evidence="4">Uncharacterized protein</fullName>
    </submittedName>
</protein>
<evidence type="ECO:0000256" key="1">
    <source>
        <dbReference type="SAM" id="MobiDB-lite"/>
    </source>
</evidence>